<keyword evidence="8" id="KW-1185">Reference proteome</keyword>
<evidence type="ECO:0000256" key="1">
    <source>
        <dbReference type="ARBA" id="ARBA00022723"/>
    </source>
</evidence>
<dbReference type="Proteomes" id="UP000053201">
    <property type="component" value="Unassembled WGS sequence"/>
</dbReference>
<keyword evidence="1" id="KW-0479">Metal-binding</keyword>
<dbReference type="PANTHER" id="PTHR45658:SF18">
    <property type="entry name" value="PROTEIN GAT2"/>
    <property type="match status" value="1"/>
</dbReference>
<name>A0A0L0HIG4_SPIPD</name>
<dbReference type="InterPro" id="IPR013088">
    <property type="entry name" value="Znf_NHR/GATA"/>
</dbReference>
<reference evidence="7 8" key="1">
    <citation type="submission" date="2009-08" db="EMBL/GenBank/DDBJ databases">
        <title>The Genome Sequence of Spizellomyces punctatus strain DAOM BR117.</title>
        <authorList>
            <consortium name="The Broad Institute Genome Sequencing Platform"/>
            <person name="Russ C."/>
            <person name="Cuomo C."/>
            <person name="Shea T."/>
            <person name="Young S.K."/>
            <person name="Zeng Q."/>
            <person name="Koehrsen M."/>
            <person name="Haas B."/>
            <person name="Borodovsky M."/>
            <person name="Guigo R."/>
            <person name="Alvarado L."/>
            <person name="Berlin A."/>
            <person name="Bochicchio J."/>
            <person name="Borenstein D."/>
            <person name="Chapman S."/>
            <person name="Chen Z."/>
            <person name="Engels R."/>
            <person name="Freedman E."/>
            <person name="Gellesch M."/>
            <person name="Goldberg J."/>
            <person name="Griggs A."/>
            <person name="Gujja S."/>
            <person name="Heiman D."/>
            <person name="Hepburn T."/>
            <person name="Howarth C."/>
            <person name="Jen D."/>
            <person name="Larson L."/>
            <person name="Lewis B."/>
            <person name="Mehta T."/>
            <person name="Park D."/>
            <person name="Pearson M."/>
            <person name="Roberts A."/>
            <person name="Saif S."/>
            <person name="Shenoy N."/>
            <person name="Sisk P."/>
            <person name="Stolte C."/>
            <person name="Sykes S."/>
            <person name="Thomson T."/>
            <person name="Walk T."/>
            <person name="White J."/>
            <person name="Yandava C."/>
            <person name="Burger G."/>
            <person name="Gray M.W."/>
            <person name="Holland P.W.H."/>
            <person name="King N."/>
            <person name="Lang F.B.F."/>
            <person name="Roger A.J."/>
            <person name="Ruiz-Trillo I."/>
            <person name="Lander E."/>
            <person name="Nusbaum C."/>
        </authorList>
    </citation>
    <scope>NUCLEOTIDE SEQUENCE [LARGE SCALE GENOMIC DNA]</scope>
    <source>
        <strain evidence="7 8">DAOM BR117</strain>
    </source>
</reference>
<dbReference type="OMA" id="EVACTHH"/>
<dbReference type="EMBL" id="KQ257455">
    <property type="protein sequence ID" value="KND00843.1"/>
    <property type="molecule type" value="Genomic_DNA"/>
</dbReference>
<dbReference type="CDD" id="cd00202">
    <property type="entry name" value="ZnF_GATA"/>
    <property type="match status" value="1"/>
</dbReference>
<feature type="compositionally biased region" description="Polar residues" evidence="5">
    <location>
        <begin position="434"/>
        <end position="444"/>
    </location>
</feature>
<dbReference type="STRING" id="645134.A0A0L0HIG4"/>
<dbReference type="CDD" id="cd00130">
    <property type="entry name" value="PAS"/>
    <property type="match status" value="1"/>
</dbReference>
<dbReference type="Pfam" id="PF00320">
    <property type="entry name" value="GATA"/>
    <property type="match status" value="1"/>
</dbReference>
<evidence type="ECO:0000256" key="2">
    <source>
        <dbReference type="ARBA" id="ARBA00022771"/>
    </source>
</evidence>
<evidence type="ECO:0000313" key="8">
    <source>
        <dbReference type="Proteomes" id="UP000053201"/>
    </source>
</evidence>
<feature type="region of interest" description="Disordered" evidence="5">
    <location>
        <begin position="539"/>
        <end position="573"/>
    </location>
</feature>
<feature type="compositionally biased region" description="Polar residues" evidence="5">
    <location>
        <begin position="539"/>
        <end position="553"/>
    </location>
</feature>
<dbReference type="GO" id="GO:0043565">
    <property type="term" value="F:sequence-specific DNA binding"/>
    <property type="evidence" value="ECO:0007669"/>
    <property type="project" value="InterPro"/>
</dbReference>
<keyword evidence="3" id="KW-0862">Zinc</keyword>
<feature type="domain" description="GATA-type" evidence="6">
    <location>
        <begin position="660"/>
        <end position="695"/>
    </location>
</feature>
<feature type="region of interest" description="Disordered" evidence="5">
    <location>
        <begin position="428"/>
        <end position="465"/>
    </location>
</feature>
<dbReference type="AlphaFoldDB" id="A0A0L0HIG4"/>
<feature type="compositionally biased region" description="Polar residues" evidence="5">
    <location>
        <begin position="564"/>
        <end position="573"/>
    </location>
</feature>
<dbReference type="InterPro" id="IPR000014">
    <property type="entry name" value="PAS"/>
</dbReference>
<dbReference type="RefSeq" id="XP_016608882.1">
    <property type="nucleotide sequence ID" value="XM_016752194.1"/>
</dbReference>
<evidence type="ECO:0000259" key="6">
    <source>
        <dbReference type="PROSITE" id="PS50114"/>
    </source>
</evidence>
<dbReference type="Gene3D" id="3.30.50.10">
    <property type="entry name" value="Erythroid Transcription Factor GATA-1, subunit A"/>
    <property type="match status" value="1"/>
</dbReference>
<dbReference type="PROSITE" id="PS50114">
    <property type="entry name" value="GATA_ZN_FINGER_2"/>
    <property type="match status" value="1"/>
</dbReference>
<sequence length="770" mass="84836">MESPLLSPTSSPPDSPLDSPLNSPMEGLESTHLDNMVPQPAESADGPTPLGRAPDSFPCFWTLLSYQSLRFLYLPTSLKERVSQTGMSADSLLGQSLFDFLHPADAHLIQRDFRCFMDLRTLQGSIIRCRIRHPFADRARQVDYALRLQPFSLQEALEFPKLEPTLNFLHREDDYILADIGVNAINEECVLAFFHVGRDHGGARCAESWKGEARWSANEIAELGLGLKDMLKKIEELDRTAESSRTLDAESDPAASKSRCIQVLDSEDLSLLFAYPKGRLSSILKTDIEKFVREPDLPSQTMHPDDARRFRGMLKKKRTAKPSIKKENVDFQPAEVEKLHCTSSLFYMQHRMRVLDQETAKSEHDTYIEVESVVVPYGSVLFICTQTLGPIIKCEPGQDTLEFLLDSPAKTQEWADEHKHKIELLDGAKEKAKQSSQGPLQSAAKSGHNFPGSLSGRQNAAPGEDVFVPLEQVTRRWIEDAEARRVLNPGPYDYLSGRHGRGPLEAIGRGKGWPPHDSYGSGVMPPGYYEYWYGLTSGKSGHRPTSPTQQGSATPDDPNRKTDSQPSGSDVSSTLAQAYAQWEKLGSSGTGPAHAHIPKAYYPPSEFGRMRAYGWDVPAGQVPEGHRAQLFSHAGIFPERGERRYSDDLGGRPYAAPKKEIKARVCESCLTTESPEWRRGPSGQKTLCNACGLRYSRSIAKQRTGSVGRGGGGGRAPLASPAVGGAQPDYREGFERAATTTPGCPAPGTPISAVRPLSEEWTSVGGYTKP</sequence>
<evidence type="ECO:0000256" key="4">
    <source>
        <dbReference type="PROSITE-ProRule" id="PRU00094"/>
    </source>
</evidence>
<feature type="region of interest" description="Disordered" evidence="5">
    <location>
        <begin position="703"/>
        <end position="729"/>
    </location>
</feature>
<dbReference type="InterPro" id="IPR051140">
    <property type="entry name" value="GATA_TF"/>
</dbReference>
<dbReference type="GeneID" id="27687426"/>
<proteinExistence type="predicted"/>
<dbReference type="GO" id="GO:0008270">
    <property type="term" value="F:zinc ion binding"/>
    <property type="evidence" value="ECO:0007669"/>
    <property type="project" value="UniProtKB-KW"/>
</dbReference>
<gene>
    <name evidence="7" type="ORF">SPPG_03947</name>
</gene>
<dbReference type="InParanoid" id="A0A0L0HIG4"/>
<dbReference type="OrthoDB" id="2162994at2759"/>
<protein>
    <recommendedName>
        <fullName evidence="6">GATA-type domain-containing protein</fullName>
    </recommendedName>
</protein>
<feature type="region of interest" description="Disordered" evidence="5">
    <location>
        <begin position="1"/>
        <end position="31"/>
    </location>
</feature>
<evidence type="ECO:0000256" key="3">
    <source>
        <dbReference type="ARBA" id="ARBA00022833"/>
    </source>
</evidence>
<dbReference type="SUPFAM" id="SSF57716">
    <property type="entry name" value="Glucocorticoid receptor-like (DNA-binding domain)"/>
    <property type="match status" value="1"/>
</dbReference>
<evidence type="ECO:0000313" key="7">
    <source>
        <dbReference type="EMBL" id="KND00843.1"/>
    </source>
</evidence>
<dbReference type="eggNOG" id="ENOG502S72E">
    <property type="taxonomic scope" value="Eukaryota"/>
</dbReference>
<dbReference type="SMART" id="SM00401">
    <property type="entry name" value="ZnF_GATA"/>
    <property type="match status" value="1"/>
</dbReference>
<dbReference type="PANTHER" id="PTHR45658">
    <property type="entry name" value="GATA TRANSCRIPTION FACTOR"/>
    <property type="match status" value="1"/>
</dbReference>
<dbReference type="VEuPathDB" id="FungiDB:SPPG_03947"/>
<dbReference type="InterPro" id="IPR000679">
    <property type="entry name" value="Znf_GATA"/>
</dbReference>
<accession>A0A0L0HIG4</accession>
<dbReference type="PROSITE" id="PS00344">
    <property type="entry name" value="GATA_ZN_FINGER_1"/>
    <property type="match status" value="1"/>
</dbReference>
<evidence type="ECO:0000256" key="5">
    <source>
        <dbReference type="SAM" id="MobiDB-lite"/>
    </source>
</evidence>
<dbReference type="GO" id="GO:0006355">
    <property type="term" value="P:regulation of DNA-templated transcription"/>
    <property type="evidence" value="ECO:0007669"/>
    <property type="project" value="InterPro"/>
</dbReference>
<organism evidence="7 8">
    <name type="scientific">Spizellomyces punctatus (strain DAOM BR117)</name>
    <dbReference type="NCBI Taxonomy" id="645134"/>
    <lineage>
        <taxon>Eukaryota</taxon>
        <taxon>Fungi</taxon>
        <taxon>Fungi incertae sedis</taxon>
        <taxon>Chytridiomycota</taxon>
        <taxon>Chytridiomycota incertae sedis</taxon>
        <taxon>Chytridiomycetes</taxon>
        <taxon>Spizellomycetales</taxon>
        <taxon>Spizellomycetaceae</taxon>
        <taxon>Spizellomyces</taxon>
    </lineage>
</organism>
<keyword evidence="2 4" id="KW-0863">Zinc-finger</keyword>